<dbReference type="Pfam" id="PF13185">
    <property type="entry name" value="GAF_2"/>
    <property type="match status" value="1"/>
</dbReference>
<dbReference type="Gene3D" id="1.10.10.10">
    <property type="entry name" value="Winged helix-like DNA-binding domain superfamily/Winged helix DNA-binding domain"/>
    <property type="match status" value="1"/>
</dbReference>
<dbReference type="SUPFAM" id="SSF55781">
    <property type="entry name" value="GAF domain-like"/>
    <property type="match status" value="1"/>
</dbReference>
<dbReference type="InterPro" id="IPR036388">
    <property type="entry name" value="WH-like_DNA-bd_sf"/>
</dbReference>
<dbReference type="Gene3D" id="3.30.450.40">
    <property type="match status" value="1"/>
</dbReference>
<dbReference type="Pfam" id="PF03861">
    <property type="entry name" value="ANTAR"/>
    <property type="match status" value="1"/>
</dbReference>
<dbReference type="PIRSF" id="PIRSF036625">
    <property type="entry name" value="GAF_ANTAR"/>
    <property type="match status" value="1"/>
</dbReference>
<dbReference type="Proteomes" id="UP000198327">
    <property type="component" value="Unassembled WGS sequence"/>
</dbReference>
<dbReference type="SUPFAM" id="SSF52172">
    <property type="entry name" value="CheY-like"/>
    <property type="match status" value="1"/>
</dbReference>
<dbReference type="InterPro" id="IPR005561">
    <property type="entry name" value="ANTAR"/>
</dbReference>
<keyword evidence="1" id="KW-0808">Transferase</keyword>
<evidence type="ECO:0000256" key="3">
    <source>
        <dbReference type="ARBA" id="ARBA00023015"/>
    </source>
</evidence>
<evidence type="ECO:0000313" key="7">
    <source>
        <dbReference type="Proteomes" id="UP000198327"/>
    </source>
</evidence>
<feature type="domain" description="ANTAR" evidence="5">
    <location>
        <begin position="136"/>
        <end position="197"/>
    </location>
</feature>
<dbReference type="InterPro" id="IPR003018">
    <property type="entry name" value="GAF"/>
</dbReference>
<keyword evidence="4" id="KW-0804">Transcription</keyword>
<keyword evidence="2" id="KW-0418">Kinase</keyword>
<protein>
    <submittedName>
        <fullName evidence="6">GAF domain-containing protein</fullName>
    </submittedName>
</protein>
<keyword evidence="3" id="KW-0805">Transcription regulation</keyword>
<accession>A0A239ESU9</accession>
<dbReference type="PROSITE" id="PS50921">
    <property type="entry name" value="ANTAR"/>
    <property type="match status" value="1"/>
</dbReference>
<dbReference type="GO" id="GO:0016301">
    <property type="term" value="F:kinase activity"/>
    <property type="evidence" value="ECO:0007669"/>
    <property type="project" value="UniProtKB-KW"/>
</dbReference>
<dbReference type="EMBL" id="FZOW01000002">
    <property type="protein sequence ID" value="SNS47481.1"/>
    <property type="molecule type" value="Genomic_DNA"/>
</dbReference>
<sequence>MPKTLDEILSSAITLIDHADSGAIATVDKGTRTIVASTSDLAEKLCRRQYEMSEGPILSEVRHLDVVVADDLDVEARWPHFASAAVDEGIRSLAAFQLYSNGDDVGALVLFSTTTQAFDPDAIVVGEALAAHAAIAMLAVRDGEQFRAGLASRDIIGQAKGMIMERYDVDAVQAFDWLVTLSQQQNIPLRAIAQSLVDADHPTTPRTSTT</sequence>
<evidence type="ECO:0000256" key="2">
    <source>
        <dbReference type="ARBA" id="ARBA00022777"/>
    </source>
</evidence>
<proteinExistence type="predicted"/>
<dbReference type="GO" id="GO:0003723">
    <property type="term" value="F:RNA binding"/>
    <property type="evidence" value="ECO:0007669"/>
    <property type="project" value="InterPro"/>
</dbReference>
<evidence type="ECO:0000313" key="6">
    <source>
        <dbReference type="EMBL" id="SNS47481.1"/>
    </source>
</evidence>
<dbReference type="SMART" id="SM01012">
    <property type="entry name" value="ANTAR"/>
    <property type="match status" value="1"/>
</dbReference>
<dbReference type="InterPro" id="IPR029016">
    <property type="entry name" value="GAF-like_dom_sf"/>
</dbReference>
<dbReference type="OrthoDB" id="4629915at2"/>
<dbReference type="AlphaFoldDB" id="A0A239ESU9"/>
<gene>
    <name evidence="6" type="ORF">SAMN05421642_102538</name>
</gene>
<reference evidence="7" key="1">
    <citation type="submission" date="2017-06" db="EMBL/GenBank/DDBJ databases">
        <authorList>
            <person name="Varghese N."/>
            <person name="Submissions S."/>
        </authorList>
    </citation>
    <scope>NUCLEOTIDE SEQUENCE [LARGE SCALE GENOMIC DNA]</scope>
    <source>
        <strain evidence="7">JCM 23211</strain>
    </source>
</reference>
<keyword evidence="7" id="KW-1185">Reference proteome</keyword>
<dbReference type="InterPro" id="IPR012074">
    <property type="entry name" value="GAF_ANTAR"/>
</dbReference>
<evidence type="ECO:0000256" key="4">
    <source>
        <dbReference type="ARBA" id="ARBA00023163"/>
    </source>
</evidence>
<name>A0A239ESU9_9NOCA</name>
<evidence type="ECO:0000256" key="1">
    <source>
        <dbReference type="ARBA" id="ARBA00022679"/>
    </source>
</evidence>
<dbReference type="InterPro" id="IPR011006">
    <property type="entry name" value="CheY-like_superfamily"/>
</dbReference>
<organism evidence="6 7">
    <name type="scientific">Rhodococcoides kyotonense</name>
    <dbReference type="NCBI Taxonomy" id="398843"/>
    <lineage>
        <taxon>Bacteria</taxon>
        <taxon>Bacillati</taxon>
        <taxon>Actinomycetota</taxon>
        <taxon>Actinomycetes</taxon>
        <taxon>Mycobacteriales</taxon>
        <taxon>Nocardiaceae</taxon>
        <taxon>Rhodococcoides</taxon>
    </lineage>
</organism>
<evidence type="ECO:0000259" key="5">
    <source>
        <dbReference type="PROSITE" id="PS50921"/>
    </source>
</evidence>